<keyword evidence="3" id="KW-1185">Reference proteome</keyword>
<evidence type="ECO:0000313" key="3">
    <source>
        <dbReference type="Proteomes" id="UP000219494"/>
    </source>
</evidence>
<evidence type="ECO:0000256" key="1">
    <source>
        <dbReference type="SAM" id="Phobius"/>
    </source>
</evidence>
<name>A0A285R1T4_9SPHN</name>
<gene>
    <name evidence="2" type="ORF">SAMN06297144_2864</name>
</gene>
<sequence length="73" mass="7734">MFSFRGTGRVKGPMLGPSLRSLAATVAAVALAGEVLFFLAHLRATGSLRTVVWLLLAYLTDWSNLLVAAVCAN</sequence>
<feature type="transmembrane region" description="Helical" evidence="1">
    <location>
        <begin position="21"/>
        <end position="40"/>
    </location>
</feature>
<keyword evidence="1" id="KW-0472">Membrane</keyword>
<feature type="transmembrane region" description="Helical" evidence="1">
    <location>
        <begin position="52"/>
        <end position="72"/>
    </location>
</feature>
<proteinExistence type="predicted"/>
<dbReference type="AlphaFoldDB" id="A0A285R1T4"/>
<keyword evidence="1" id="KW-0812">Transmembrane</keyword>
<dbReference type="EMBL" id="OBMI01000003">
    <property type="protein sequence ID" value="SOB87728.1"/>
    <property type="molecule type" value="Genomic_DNA"/>
</dbReference>
<evidence type="ECO:0000313" key="2">
    <source>
        <dbReference type="EMBL" id="SOB87728.1"/>
    </source>
</evidence>
<accession>A0A285R1T4</accession>
<organism evidence="2 3">
    <name type="scientific">Sphingomonas guangdongensis</name>
    <dbReference type="NCBI Taxonomy" id="1141890"/>
    <lineage>
        <taxon>Bacteria</taxon>
        <taxon>Pseudomonadati</taxon>
        <taxon>Pseudomonadota</taxon>
        <taxon>Alphaproteobacteria</taxon>
        <taxon>Sphingomonadales</taxon>
        <taxon>Sphingomonadaceae</taxon>
        <taxon>Sphingomonas</taxon>
    </lineage>
</organism>
<reference evidence="2 3" key="1">
    <citation type="submission" date="2017-07" db="EMBL/GenBank/DDBJ databases">
        <authorList>
            <person name="Sun Z.S."/>
            <person name="Albrecht U."/>
            <person name="Echele G."/>
            <person name="Lee C.C."/>
        </authorList>
    </citation>
    <scope>NUCLEOTIDE SEQUENCE [LARGE SCALE GENOMIC DNA]</scope>
    <source>
        <strain evidence="2 3">CGMCC 1.12672</strain>
    </source>
</reference>
<dbReference type="Proteomes" id="UP000219494">
    <property type="component" value="Unassembled WGS sequence"/>
</dbReference>
<keyword evidence="1" id="KW-1133">Transmembrane helix</keyword>
<protein>
    <submittedName>
        <fullName evidence="2">Uncharacterized protein</fullName>
    </submittedName>
</protein>